<evidence type="ECO:0000313" key="3">
    <source>
        <dbReference type="EMBL" id="PLW48857.1"/>
    </source>
</evidence>
<dbReference type="EMBL" id="PGCI01000020">
    <property type="protein sequence ID" value="PLW48857.1"/>
    <property type="molecule type" value="Genomic_DNA"/>
</dbReference>
<sequence length="354" mass="39464">MVPNATSRVEGGFSAQTASKFQGIAKNTAYGYTHEMMELLGIMVTVLPNYYIISSFTNPTAVWYMVGYEDPDDSYKGQVVSCTCCMFCRYGSACKHMHLVGQDSKRIVVEAAINSRYEIPDEPEITIVSNPSGGQRPELPQDEERQIAPDSHIGIRPRWTQLEGVNDFTHSHPNLSRCWSLGANDQGGACTRVKQLAEMSDSDDESVQIIAQVEGRHNRHPINRSLKSATTSLKRAVGGLKKKKDRNAMLTKVSVQTMNQFKDVCHAFLAMIEERCAGLAMTASTDFLGVRNTGSMTRSEIDNLLIGLQGTACSDLKRANKLLQDPKHKVTFCKRSTEETMVLFRDKAFHYKHL</sequence>
<protein>
    <recommendedName>
        <fullName evidence="2">SWIM-type domain-containing protein</fullName>
    </recommendedName>
</protein>
<feature type="domain" description="SWIM-type" evidence="2">
    <location>
        <begin position="64"/>
        <end position="105"/>
    </location>
</feature>
<dbReference type="GO" id="GO:0008270">
    <property type="term" value="F:zinc ion binding"/>
    <property type="evidence" value="ECO:0007669"/>
    <property type="project" value="UniProtKB-KW"/>
</dbReference>
<dbReference type="AlphaFoldDB" id="A0A2N5VFS8"/>
<keyword evidence="1" id="KW-0479">Metal-binding</keyword>
<keyword evidence="1" id="KW-0863">Zinc-finger</keyword>
<evidence type="ECO:0000256" key="1">
    <source>
        <dbReference type="PROSITE-ProRule" id="PRU00325"/>
    </source>
</evidence>
<accession>A0A2N5VFS8</accession>
<evidence type="ECO:0000313" key="4">
    <source>
        <dbReference type="Proteomes" id="UP000235392"/>
    </source>
</evidence>
<name>A0A2N5VFS8_9BASI</name>
<proteinExistence type="predicted"/>
<keyword evidence="1" id="KW-0862">Zinc</keyword>
<gene>
    <name evidence="3" type="ORF">PCASD_02850</name>
</gene>
<evidence type="ECO:0000259" key="2">
    <source>
        <dbReference type="PROSITE" id="PS50966"/>
    </source>
</evidence>
<dbReference type="Proteomes" id="UP000235392">
    <property type="component" value="Unassembled WGS sequence"/>
</dbReference>
<organism evidence="3 4">
    <name type="scientific">Puccinia coronata f. sp. avenae</name>
    <dbReference type="NCBI Taxonomy" id="200324"/>
    <lineage>
        <taxon>Eukaryota</taxon>
        <taxon>Fungi</taxon>
        <taxon>Dikarya</taxon>
        <taxon>Basidiomycota</taxon>
        <taxon>Pucciniomycotina</taxon>
        <taxon>Pucciniomycetes</taxon>
        <taxon>Pucciniales</taxon>
        <taxon>Pucciniaceae</taxon>
        <taxon>Puccinia</taxon>
    </lineage>
</organism>
<reference evidence="3 4" key="1">
    <citation type="submission" date="2017-11" db="EMBL/GenBank/DDBJ databases">
        <title>De novo assembly and phasing of dikaryotic genomes from two isolates of Puccinia coronata f. sp. avenae, the causal agent of oat crown rust.</title>
        <authorList>
            <person name="Miller M.E."/>
            <person name="Zhang Y."/>
            <person name="Omidvar V."/>
            <person name="Sperschneider J."/>
            <person name="Schwessinger B."/>
            <person name="Raley C."/>
            <person name="Palmer J.M."/>
            <person name="Garnica D."/>
            <person name="Upadhyaya N."/>
            <person name="Rathjen J."/>
            <person name="Taylor J.M."/>
            <person name="Park R.F."/>
            <person name="Dodds P.N."/>
            <person name="Hirsch C.D."/>
            <person name="Kianian S.F."/>
            <person name="Figueroa M."/>
        </authorList>
    </citation>
    <scope>NUCLEOTIDE SEQUENCE [LARGE SCALE GENOMIC DNA]</scope>
    <source>
        <strain evidence="3">12SD80</strain>
    </source>
</reference>
<dbReference type="PROSITE" id="PS50966">
    <property type="entry name" value="ZF_SWIM"/>
    <property type="match status" value="1"/>
</dbReference>
<comment type="caution">
    <text evidence="3">The sequence shown here is derived from an EMBL/GenBank/DDBJ whole genome shotgun (WGS) entry which is preliminary data.</text>
</comment>
<dbReference type="InterPro" id="IPR007527">
    <property type="entry name" value="Znf_SWIM"/>
</dbReference>